<sequence>MRWWQRSSMAISSCSTARQLRPLLRRSRVRDSSDSLSH</sequence>
<gene>
    <name evidence="1" type="ORF">M6B38_307510</name>
</gene>
<reference evidence="1" key="2">
    <citation type="submission" date="2023-04" db="EMBL/GenBank/DDBJ databases">
        <authorList>
            <person name="Bruccoleri R.E."/>
            <person name="Oakeley E.J."/>
            <person name="Faust A.-M."/>
            <person name="Dessus-Babus S."/>
            <person name="Altorfer M."/>
            <person name="Burckhardt D."/>
            <person name="Oertli M."/>
            <person name="Naumann U."/>
            <person name="Petersen F."/>
            <person name="Wong J."/>
        </authorList>
    </citation>
    <scope>NUCLEOTIDE SEQUENCE</scope>
    <source>
        <strain evidence="1">GSM-AAB239-AS_SAM_17_03QT</strain>
        <tissue evidence="1">Leaf</tissue>
    </source>
</reference>
<organism evidence="1 2">
    <name type="scientific">Iris pallida</name>
    <name type="common">Sweet iris</name>
    <dbReference type="NCBI Taxonomy" id="29817"/>
    <lineage>
        <taxon>Eukaryota</taxon>
        <taxon>Viridiplantae</taxon>
        <taxon>Streptophyta</taxon>
        <taxon>Embryophyta</taxon>
        <taxon>Tracheophyta</taxon>
        <taxon>Spermatophyta</taxon>
        <taxon>Magnoliopsida</taxon>
        <taxon>Liliopsida</taxon>
        <taxon>Asparagales</taxon>
        <taxon>Iridaceae</taxon>
        <taxon>Iridoideae</taxon>
        <taxon>Irideae</taxon>
        <taxon>Iris</taxon>
    </lineage>
</organism>
<evidence type="ECO:0000313" key="1">
    <source>
        <dbReference type="EMBL" id="KAJ6841140.1"/>
    </source>
</evidence>
<comment type="caution">
    <text evidence="1">The sequence shown here is derived from an EMBL/GenBank/DDBJ whole genome shotgun (WGS) entry which is preliminary data.</text>
</comment>
<reference evidence="1" key="1">
    <citation type="journal article" date="2023" name="GigaByte">
        <title>Genome assembly of the bearded iris, Iris pallida Lam.</title>
        <authorList>
            <person name="Bruccoleri R.E."/>
            <person name="Oakeley E.J."/>
            <person name="Faust A.M.E."/>
            <person name="Altorfer M."/>
            <person name="Dessus-Babus S."/>
            <person name="Burckhardt D."/>
            <person name="Oertli M."/>
            <person name="Naumann U."/>
            <person name="Petersen F."/>
            <person name="Wong J."/>
        </authorList>
    </citation>
    <scope>NUCLEOTIDE SEQUENCE</scope>
    <source>
        <strain evidence="1">GSM-AAB239-AS_SAM_17_03QT</strain>
    </source>
</reference>
<dbReference type="AlphaFoldDB" id="A0AAX6HJ89"/>
<accession>A0AAX6HJ89</accession>
<dbReference type="EMBL" id="JANAVB010008800">
    <property type="protein sequence ID" value="KAJ6841140.1"/>
    <property type="molecule type" value="Genomic_DNA"/>
</dbReference>
<evidence type="ECO:0000313" key="2">
    <source>
        <dbReference type="Proteomes" id="UP001140949"/>
    </source>
</evidence>
<proteinExistence type="predicted"/>
<name>A0AAX6HJ89_IRIPA</name>
<keyword evidence="2" id="KW-1185">Reference proteome</keyword>
<dbReference type="Proteomes" id="UP001140949">
    <property type="component" value="Unassembled WGS sequence"/>
</dbReference>
<protein>
    <submittedName>
        <fullName evidence="1">Uncharacterized protein</fullName>
    </submittedName>
</protein>